<accession>A0A919TQ09</accession>
<protein>
    <submittedName>
        <fullName evidence="1">Uncharacterized protein</fullName>
    </submittedName>
</protein>
<organism evidence="1 2">
    <name type="scientific">Actinoplanes siamensis</name>
    <dbReference type="NCBI Taxonomy" id="1223317"/>
    <lineage>
        <taxon>Bacteria</taxon>
        <taxon>Bacillati</taxon>
        <taxon>Actinomycetota</taxon>
        <taxon>Actinomycetes</taxon>
        <taxon>Micromonosporales</taxon>
        <taxon>Micromonosporaceae</taxon>
        <taxon>Actinoplanes</taxon>
    </lineage>
</organism>
<dbReference type="EMBL" id="BOMW01000094">
    <property type="protein sequence ID" value="GIF09638.1"/>
    <property type="molecule type" value="Genomic_DNA"/>
</dbReference>
<gene>
    <name evidence="1" type="ORF">Asi03nite_71760</name>
</gene>
<dbReference type="AlphaFoldDB" id="A0A919TQ09"/>
<sequence>MPLDPLGRAFIGCFPRMTEDDAWEAGRGVWKMNREKASRQRFALIVGEGVVRAVAEITGYTEHTTATGVRGALEGQPLLAGHPVREAYLGQSDPVANGSQNPVGYCDLPEEQSYLMRPCACGCGEDTDRDFLPGHDVRAIQQRVRDHFDGSPLKLIQFIDQHAPAA</sequence>
<evidence type="ECO:0000313" key="1">
    <source>
        <dbReference type="EMBL" id="GIF09638.1"/>
    </source>
</evidence>
<comment type="caution">
    <text evidence="1">The sequence shown here is derived from an EMBL/GenBank/DDBJ whole genome shotgun (WGS) entry which is preliminary data.</text>
</comment>
<dbReference type="Proteomes" id="UP000629619">
    <property type="component" value="Unassembled WGS sequence"/>
</dbReference>
<proteinExistence type="predicted"/>
<evidence type="ECO:0000313" key="2">
    <source>
        <dbReference type="Proteomes" id="UP000629619"/>
    </source>
</evidence>
<name>A0A919TQ09_9ACTN</name>
<keyword evidence="2" id="KW-1185">Reference proteome</keyword>
<reference evidence="1" key="1">
    <citation type="submission" date="2021-01" db="EMBL/GenBank/DDBJ databases">
        <title>Whole genome shotgun sequence of Actinoplanes siamensis NBRC 109076.</title>
        <authorList>
            <person name="Komaki H."/>
            <person name="Tamura T."/>
        </authorList>
    </citation>
    <scope>NUCLEOTIDE SEQUENCE</scope>
    <source>
        <strain evidence="1">NBRC 109076</strain>
    </source>
</reference>